<evidence type="ECO:0000256" key="6">
    <source>
        <dbReference type="ARBA" id="ARBA00043993"/>
    </source>
</evidence>
<dbReference type="InterPro" id="IPR049453">
    <property type="entry name" value="Memb_transporter_dom"/>
</dbReference>
<keyword evidence="2" id="KW-1003">Cell membrane</keyword>
<feature type="transmembrane region" description="Helical" evidence="7">
    <location>
        <begin position="73"/>
        <end position="91"/>
    </location>
</feature>
<name>A0AAU8DT00_9ACTN</name>
<feature type="transmembrane region" description="Helical" evidence="7">
    <location>
        <begin position="449"/>
        <end position="467"/>
    </location>
</feature>
<feature type="transmembrane region" description="Helical" evidence="7">
    <location>
        <begin position="554"/>
        <end position="573"/>
    </location>
</feature>
<organism evidence="9">
    <name type="scientific">Nakamurella sp. A5-74</name>
    <dbReference type="NCBI Taxonomy" id="3158264"/>
    <lineage>
        <taxon>Bacteria</taxon>
        <taxon>Bacillati</taxon>
        <taxon>Actinomycetota</taxon>
        <taxon>Actinomycetes</taxon>
        <taxon>Nakamurellales</taxon>
        <taxon>Nakamurellaceae</taxon>
        <taxon>Nakamurella</taxon>
    </lineage>
</organism>
<evidence type="ECO:0000256" key="1">
    <source>
        <dbReference type="ARBA" id="ARBA00004651"/>
    </source>
</evidence>
<feature type="transmembrane region" description="Helical" evidence="7">
    <location>
        <begin position="98"/>
        <end position="116"/>
    </location>
</feature>
<feature type="transmembrane region" description="Helical" evidence="7">
    <location>
        <begin position="147"/>
        <end position="168"/>
    </location>
</feature>
<evidence type="ECO:0000256" key="5">
    <source>
        <dbReference type="ARBA" id="ARBA00023136"/>
    </source>
</evidence>
<keyword evidence="5 7" id="KW-0472">Membrane</keyword>
<feature type="transmembrane region" description="Helical" evidence="7">
    <location>
        <begin position="122"/>
        <end position="140"/>
    </location>
</feature>
<reference evidence="9" key="1">
    <citation type="submission" date="2024-05" db="EMBL/GenBank/DDBJ databases">
        <authorList>
            <person name="Cai S.Y."/>
            <person name="Jin L.M."/>
            <person name="Li H.R."/>
        </authorList>
    </citation>
    <scope>NUCLEOTIDE SEQUENCE</scope>
    <source>
        <strain evidence="9">A5-74</strain>
    </source>
</reference>
<evidence type="ECO:0000259" key="8">
    <source>
        <dbReference type="Pfam" id="PF13515"/>
    </source>
</evidence>
<accession>A0AAU8DT00</accession>
<feature type="domain" description="Integral membrane bound transporter" evidence="8">
    <location>
        <begin position="436"/>
        <end position="563"/>
    </location>
</feature>
<dbReference type="AlphaFoldDB" id="A0AAU8DT00"/>
<comment type="subcellular location">
    <subcellularLocation>
        <location evidence="1">Cell membrane</location>
        <topology evidence="1">Multi-pass membrane protein</topology>
    </subcellularLocation>
</comment>
<dbReference type="PANTHER" id="PTHR30509:SF9">
    <property type="entry name" value="MULTIDRUG RESISTANCE PROTEIN MDTO"/>
    <property type="match status" value="1"/>
</dbReference>
<proteinExistence type="inferred from homology"/>
<gene>
    <name evidence="9" type="ORF">ABLG96_02925</name>
</gene>
<keyword evidence="4 7" id="KW-1133">Transmembrane helix</keyword>
<dbReference type="EMBL" id="CP159218">
    <property type="protein sequence ID" value="XCG64319.1"/>
    <property type="molecule type" value="Genomic_DNA"/>
</dbReference>
<keyword evidence="3 7" id="KW-0812">Transmembrane</keyword>
<feature type="transmembrane region" description="Helical" evidence="7">
    <location>
        <begin position="174"/>
        <end position="194"/>
    </location>
</feature>
<evidence type="ECO:0000256" key="4">
    <source>
        <dbReference type="ARBA" id="ARBA00022989"/>
    </source>
</evidence>
<feature type="transmembrane region" description="Helical" evidence="7">
    <location>
        <begin position="46"/>
        <end position="67"/>
    </location>
</feature>
<comment type="similarity">
    <text evidence="6">Belongs to the YccS/YhfK family.</text>
</comment>
<dbReference type="PANTHER" id="PTHR30509">
    <property type="entry name" value="P-HYDROXYBENZOIC ACID EFFLUX PUMP SUBUNIT-RELATED"/>
    <property type="match status" value="1"/>
</dbReference>
<evidence type="ECO:0000256" key="2">
    <source>
        <dbReference type="ARBA" id="ARBA00022475"/>
    </source>
</evidence>
<evidence type="ECO:0000256" key="7">
    <source>
        <dbReference type="SAM" id="Phobius"/>
    </source>
</evidence>
<evidence type="ECO:0000256" key="3">
    <source>
        <dbReference type="ARBA" id="ARBA00022692"/>
    </source>
</evidence>
<feature type="transmembrane region" description="Helical" evidence="7">
    <location>
        <begin position="474"/>
        <end position="492"/>
    </location>
</feature>
<sequence length="757" mass="81096">MQIPGRQMVREQLARTPLSRARLGIRRRDLVDRVIASDPGLTHLRLGIKVATCIASTLLLQWLLAIALGQPPVLAMLLGAVVAMLLSSGVRENTRRRTILTALPGLPAALIGASLATLTAPWHTAELVLFVGVSFLVVWVRRFGGAWVSYGMLCWQSFFFILFLDPPVRELPDILLVITASVAWVSLLLCTVLYEDPASRLLSTVNAFRARCRSAIAELISVLDAADDEHPSNPARRLRSQLVQLGEIALLIDGQLSEARTLPEGVSPTRVRQWVIDLEIATDDLLRGVTAPAVEGLQVSESQELRRMLESLGWAEYDLAASEVAALLDGERPAALQRVGRAADRLLRLSQEWRSGEVLTAGTDDAAEDLEDYESVVTLRAGRLPGTAQLAEEALADRLAERAGGPRSLRRRASDAILALPLTTRQAIQAALAAALAILVGHLISPQRYYWAVIAAFISFTNAATASETLRRSIARVLGTTAGLVIAVALANVTAGNVPLAFAVLLGALALAWYFFSFSYAGMVLMITVALGQLYGLLRTFSDEFLVLRLEETIAGAVIGAVVGLAVLPTSTLDTVRTARRTLLNTAADLLDGAAGVLRTGDDDPGLLTSAIRLDDAARQLEALAESLVHARFFGSRRQGLRHRVAVIGSIAATCRKIAVTAAHEPADTGDDARSTGAHEQLAQICELLATDCRRLAGAEHLINAEDGGSDLGDRVGDLLELVHYPEQARPAGPVSPVGLQLGRLADALSLLSPRGR</sequence>
<feature type="transmembrane region" description="Helical" evidence="7">
    <location>
        <begin position="417"/>
        <end position="443"/>
    </location>
</feature>
<protein>
    <submittedName>
        <fullName evidence="9">FUSC family protein</fullName>
    </submittedName>
</protein>
<dbReference type="GO" id="GO:0005886">
    <property type="term" value="C:plasma membrane"/>
    <property type="evidence" value="ECO:0007669"/>
    <property type="project" value="UniProtKB-SubCell"/>
</dbReference>
<evidence type="ECO:0000313" key="9">
    <source>
        <dbReference type="EMBL" id="XCG64319.1"/>
    </source>
</evidence>
<dbReference type="Pfam" id="PF13515">
    <property type="entry name" value="FUSC_2"/>
    <property type="match status" value="1"/>
</dbReference>
<dbReference type="RefSeq" id="WP_353649932.1">
    <property type="nucleotide sequence ID" value="NZ_CP159218.1"/>
</dbReference>